<protein>
    <submittedName>
        <fullName evidence="1">IS1595 family transposase</fullName>
    </submittedName>
</protein>
<reference evidence="1 2" key="1">
    <citation type="submission" date="2022-07" db="EMBL/GenBank/DDBJ databases">
        <title>Genome stability of Gluconacetobacter entanii AV429.</title>
        <authorList>
            <person name="Trcek J."/>
            <person name="Cepec E."/>
        </authorList>
    </citation>
    <scope>NUCLEOTIDE SEQUENCE [LARGE SCALE GENOMIC DNA]</scope>
    <source>
        <strain evidence="1 2">AV429_2022</strain>
    </source>
</reference>
<evidence type="ECO:0000313" key="2">
    <source>
        <dbReference type="Proteomes" id="UP001526337"/>
    </source>
</evidence>
<organism evidence="1 2">
    <name type="scientific">Gluconacetobacter entanii</name>
    <dbReference type="NCBI Taxonomy" id="108528"/>
    <lineage>
        <taxon>Bacteria</taxon>
        <taxon>Pseudomonadati</taxon>
        <taxon>Pseudomonadota</taxon>
        <taxon>Alphaproteobacteria</taxon>
        <taxon>Acetobacterales</taxon>
        <taxon>Acetobacteraceae</taxon>
        <taxon>Gluconacetobacter</taxon>
    </lineage>
</organism>
<name>A0ABT3K297_9PROT</name>
<keyword evidence="2" id="KW-1185">Reference proteome</keyword>
<comment type="caution">
    <text evidence="1">The sequence shown here is derived from an EMBL/GenBank/DDBJ whole genome shotgun (WGS) entry which is preliminary data.</text>
</comment>
<gene>
    <name evidence="1" type="ORF">NO263_02900</name>
</gene>
<sequence length="42" mass="4687">MKVRRRSRLPVSIQKRLLEHFVAGTPARSAAELVGVNRNTAT</sequence>
<dbReference type="EMBL" id="JANGSQ010000081">
    <property type="protein sequence ID" value="MCW4589528.1"/>
    <property type="molecule type" value="Genomic_DNA"/>
</dbReference>
<evidence type="ECO:0000313" key="1">
    <source>
        <dbReference type="EMBL" id="MCW4589528.1"/>
    </source>
</evidence>
<proteinExistence type="predicted"/>
<feature type="non-terminal residue" evidence="1">
    <location>
        <position position="42"/>
    </location>
</feature>
<dbReference type="Proteomes" id="UP001526337">
    <property type="component" value="Unassembled WGS sequence"/>
</dbReference>
<accession>A0ABT3K297</accession>